<dbReference type="PANTHER" id="PTHR43433">
    <property type="entry name" value="HYDROLASE, ALPHA/BETA FOLD FAMILY PROTEIN"/>
    <property type="match status" value="1"/>
</dbReference>
<dbReference type="InterPro" id="IPR050471">
    <property type="entry name" value="AB_hydrolase"/>
</dbReference>
<dbReference type="GO" id="GO:0046503">
    <property type="term" value="P:glycerolipid catabolic process"/>
    <property type="evidence" value="ECO:0007669"/>
    <property type="project" value="TreeGrafter"/>
</dbReference>
<protein>
    <submittedName>
        <fullName evidence="2">Pimeloyl-ACP methyl ester carboxylesterase</fullName>
    </submittedName>
</protein>
<dbReference type="STRING" id="504805.SAMN05421505_11560"/>
<dbReference type="PRINTS" id="PR00111">
    <property type="entry name" value="ABHYDROLASE"/>
</dbReference>
<organism evidence="2 3">
    <name type="scientific">Sinosporangium album</name>
    <dbReference type="NCBI Taxonomy" id="504805"/>
    <lineage>
        <taxon>Bacteria</taxon>
        <taxon>Bacillati</taxon>
        <taxon>Actinomycetota</taxon>
        <taxon>Actinomycetes</taxon>
        <taxon>Streptosporangiales</taxon>
        <taxon>Streptosporangiaceae</taxon>
        <taxon>Sinosporangium</taxon>
    </lineage>
</organism>
<dbReference type="PANTHER" id="PTHR43433:SF5">
    <property type="entry name" value="AB HYDROLASE-1 DOMAIN-CONTAINING PROTEIN"/>
    <property type="match status" value="1"/>
</dbReference>
<dbReference type="Gene3D" id="3.40.50.1820">
    <property type="entry name" value="alpha/beta hydrolase"/>
    <property type="match status" value="1"/>
</dbReference>
<feature type="domain" description="AB hydrolase-1" evidence="1">
    <location>
        <begin position="24"/>
        <end position="268"/>
    </location>
</feature>
<dbReference type="GO" id="GO:0004806">
    <property type="term" value="F:triacylglycerol lipase activity"/>
    <property type="evidence" value="ECO:0007669"/>
    <property type="project" value="TreeGrafter"/>
</dbReference>
<dbReference type="Proteomes" id="UP000198923">
    <property type="component" value="Unassembled WGS sequence"/>
</dbReference>
<evidence type="ECO:0000313" key="3">
    <source>
        <dbReference type="Proteomes" id="UP000198923"/>
    </source>
</evidence>
<dbReference type="EMBL" id="FNCN01000015">
    <property type="protein sequence ID" value="SDH40405.1"/>
    <property type="molecule type" value="Genomic_DNA"/>
</dbReference>
<dbReference type="AlphaFoldDB" id="A0A1G8C4U1"/>
<dbReference type="SUPFAM" id="SSF53474">
    <property type="entry name" value="alpha/beta-Hydrolases"/>
    <property type="match status" value="1"/>
</dbReference>
<dbReference type="InterPro" id="IPR000073">
    <property type="entry name" value="AB_hydrolase_1"/>
</dbReference>
<proteinExistence type="predicted"/>
<evidence type="ECO:0000259" key="1">
    <source>
        <dbReference type="Pfam" id="PF00561"/>
    </source>
</evidence>
<accession>A0A1G8C4U1</accession>
<evidence type="ECO:0000313" key="2">
    <source>
        <dbReference type="EMBL" id="SDH40405.1"/>
    </source>
</evidence>
<dbReference type="RefSeq" id="WP_176955513.1">
    <property type="nucleotide sequence ID" value="NZ_FNCN01000015.1"/>
</dbReference>
<dbReference type="Pfam" id="PF00561">
    <property type="entry name" value="Abhydrolase_1"/>
    <property type="match status" value="1"/>
</dbReference>
<name>A0A1G8C4U1_9ACTN</name>
<gene>
    <name evidence="2" type="ORF">SAMN05421505_11560</name>
</gene>
<reference evidence="2 3" key="1">
    <citation type="submission" date="2016-10" db="EMBL/GenBank/DDBJ databases">
        <authorList>
            <person name="de Groot N.N."/>
        </authorList>
    </citation>
    <scope>NUCLEOTIDE SEQUENCE [LARGE SCALE GENOMIC DNA]</scope>
    <source>
        <strain evidence="2 3">CPCC 201354</strain>
    </source>
</reference>
<dbReference type="InterPro" id="IPR029058">
    <property type="entry name" value="AB_hydrolase_fold"/>
</dbReference>
<keyword evidence="3" id="KW-1185">Reference proteome</keyword>
<sequence length="294" mass="30814">MIGRVRTNGVEIAYESFGSQEGRPLLLIMGLGSQLIHWDEDFCGSLVDLGHYVVRFDNRDAGESTHFHEAGMPDLAAALGGQVDAAYLLTDMAADVIGLLDALDLANVHLVGVSMGGMIAQTIAVAAPERVRSLTSIMSTPAPHIGAPTPEALGALLSPPVGNREAAIERALQAWSLMGSKGYPMDVERIARVTGLAYDRAYDPAGTARQLMAVLASGDRSEGLRGLDVPALVIHGEDDLLIQLPGGVATAEAIPGAKLLTFPGMGHDLPRDLWPVITDAIAGLTALAEREAAV</sequence>